<proteinExistence type="predicted"/>
<reference evidence="1" key="1">
    <citation type="journal article" date="2014" name="Front. Microbiol.">
        <title>High frequency of phylogenetically diverse reductive dehalogenase-homologous genes in deep subseafloor sedimentary metagenomes.</title>
        <authorList>
            <person name="Kawai M."/>
            <person name="Futagami T."/>
            <person name="Toyoda A."/>
            <person name="Takaki Y."/>
            <person name="Nishi S."/>
            <person name="Hori S."/>
            <person name="Arai W."/>
            <person name="Tsubouchi T."/>
            <person name="Morono Y."/>
            <person name="Uchiyama I."/>
            <person name="Ito T."/>
            <person name="Fujiyama A."/>
            <person name="Inagaki F."/>
            <person name="Takami H."/>
        </authorList>
    </citation>
    <scope>NUCLEOTIDE SEQUENCE</scope>
    <source>
        <strain evidence="1">Expedition CK06-06</strain>
    </source>
</reference>
<accession>X1CTX3</accession>
<evidence type="ECO:0000313" key="1">
    <source>
        <dbReference type="EMBL" id="GAH11257.1"/>
    </source>
</evidence>
<name>X1CTX3_9ZZZZ</name>
<comment type="caution">
    <text evidence="1">The sequence shown here is derived from an EMBL/GenBank/DDBJ whole genome shotgun (WGS) entry which is preliminary data.</text>
</comment>
<sequence length="50" mass="5602">MSEIKLNIGCINKKPGYTHVDVVNHKCVDVVADARDLPWEDGEVSEIYSN</sequence>
<protein>
    <submittedName>
        <fullName evidence="1">Uncharacterized protein</fullName>
    </submittedName>
</protein>
<feature type="non-terminal residue" evidence="1">
    <location>
        <position position="50"/>
    </location>
</feature>
<dbReference type="EMBL" id="BART01032468">
    <property type="protein sequence ID" value="GAH11257.1"/>
    <property type="molecule type" value="Genomic_DNA"/>
</dbReference>
<organism evidence="1">
    <name type="scientific">marine sediment metagenome</name>
    <dbReference type="NCBI Taxonomy" id="412755"/>
    <lineage>
        <taxon>unclassified sequences</taxon>
        <taxon>metagenomes</taxon>
        <taxon>ecological metagenomes</taxon>
    </lineage>
</organism>
<dbReference type="AlphaFoldDB" id="X1CTX3"/>
<gene>
    <name evidence="1" type="ORF">S01H4_56098</name>
</gene>